<feature type="region of interest" description="Disordered" evidence="11">
    <location>
        <begin position="382"/>
        <end position="448"/>
    </location>
</feature>
<keyword evidence="7" id="KW-0862">Zinc</keyword>
<evidence type="ECO:0000256" key="2">
    <source>
        <dbReference type="ARBA" id="ARBA00004167"/>
    </source>
</evidence>
<dbReference type="InterPro" id="IPR051653">
    <property type="entry name" value="E3_ligase_sorting_rcpt"/>
</dbReference>
<feature type="compositionally biased region" description="Polar residues" evidence="11">
    <location>
        <begin position="423"/>
        <end position="437"/>
    </location>
</feature>
<dbReference type="Pfam" id="PF02225">
    <property type="entry name" value="PA"/>
    <property type="match status" value="1"/>
</dbReference>
<feature type="domain" description="RING-type" evidence="14">
    <location>
        <begin position="585"/>
        <end position="628"/>
    </location>
</feature>
<name>A0AAV9I4K5_9PEZI</name>
<feature type="region of interest" description="Disordered" evidence="11">
    <location>
        <begin position="512"/>
        <end position="577"/>
    </location>
</feature>
<sequence length="687" mass="74162">MRALRLAFLSIFFSALIFLVVRAVASDRGSSTAAVPLDKPKSTSSLGGFFSFSPPFSLFPPNAAISLFEDNITFFPARPAAFGPSLPSDGLSGQLWAGSSFSDDHFQEGEGEGELGCSDIPGWEDGRRKAPGNGPAVGKSASKSGSRRNTKRHGMGEGPGVDRVPKSGRESESNHSPGDDGTDDYLHEDFQQSRGSYREGSITSGSNHADIQSIQETAEITGKIALLSRGGCGFLEKVKWAQRRGAIALVVGDNQKGGPLIQMFARGNVDNVTIPSVFTSRMTAVLLSSLMQPRKSLQNVAKSSGSAAPRKAKSSRAAAQEDAASLNRKSRPQRRGWLSNLFGWGARDNAASDRSRPPSSGRLDWVLVDDWSDEKDKLIKSSLDSASSKKGTETRTSSDSDKPSEDGFQNGVQDWRDADLGNPSPSSSDSYRNTPTASEDDGPDEREGLWITITPTGSVSPFFDTLMVLVVSPLITLTVVYALLMVRAKIRRRRWRAPKSVVAQLPVRTYQPYQSARRSSARQRARAPAPSSASPLTPLLQASAQSGASRDEDAGAEAPRSPSPDGSGSVTSSEGKTFPSRQVDCVICLEEYVEGVSQVMQLPCGHEFHKECISPWLITRRRTCPICKGDVVKALGRSEAGRRRSTDQGARLVRRDEPFNVQAAVEQWMPRPYIGNASLHDIEAGRV</sequence>
<dbReference type="GO" id="GO:0061630">
    <property type="term" value="F:ubiquitin protein ligase activity"/>
    <property type="evidence" value="ECO:0007669"/>
    <property type="project" value="UniProtKB-EC"/>
</dbReference>
<reference evidence="15" key="1">
    <citation type="journal article" date="2023" name="Mol. Phylogenet. Evol.">
        <title>Genome-scale phylogeny and comparative genomics of the fungal order Sordariales.</title>
        <authorList>
            <person name="Hensen N."/>
            <person name="Bonometti L."/>
            <person name="Westerberg I."/>
            <person name="Brannstrom I.O."/>
            <person name="Guillou S."/>
            <person name="Cros-Aarteil S."/>
            <person name="Calhoun S."/>
            <person name="Haridas S."/>
            <person name="Kuo A."/>
            <person name="Mondo S."/>
            <person name="Pangilinan J."/>
            <person name="Riley R."/>
            <person name="LaButti K."/>
            <person name="Andreopoulos B."/>
            <person name="Lipzen A."/>
            <person name="Chen C."/>
            <person name="Yan M."/>
            <person name="Daum C."/>
            <person name="Ng V."/>
            <person name="Clum A."/>
            <person name="Steindorff A."/>
            <person name="Ohm R.A."/>
            <person name="Martin F."/>
            <person name="Silar P."/>
            <person name="Natvig D.O."/>
            <person name="Lalanne C."/>
            <person name="Gautier V."/>
            <person name="Ament-Velasquez S.L."/>
            <person name="Kruys A."/>
            <person name="Hutchinson M.I."/>
            <person name="Powell A.J."/>
            <person name="Barry K."/>
            <person name="Miller A.N."/>
            <person name="Grigoriev I.V."/>
            <person name="Debuchy R."/>
            <person name="Gladieux P."/>
            <person name="Hiltunen Thoren M."/>
            <person name="Johannesson H."/>
        </authorList>
    </citation>
    <scope>NUCLEOTIDE SEQUENCE</scope>
    <source>
        <strain evidence="15">PSN324</strain>
    </source>
</reference>
<dbReference type="GO" id="GO:0008270">
    <property type="term" value="F:zinc ion binding"/>
    <property type="evidence" value="ECO:0007669"/>
    <property type="project" value="UniProtKB-KW"/>
</dbReference>
<organism evidence="15 16">
    <name type="scientific">Cladorrhinum samala</name>
    <dbReference type="NCBI Taxonomy" id="585594"/>
    <lineage>
        <taxon>Eukaryota</taxon>
        <taxon>Fungi</taxon>
        <taxon>Dikarya</taxon>
        <taxon>Ascomycota</taxon>
        <taxon>Pezizomycotina</taxon>
        <taxon>Sordariomycetes</taxon>
        <taxon>Sordariomycetidae</taxon>
        <taxon>Sordariales</taxon>
        <taxon>Podosporaceae</taxon>
        <taxon>Cladorrhinum</taxon>
    </lineage>
</organism>
<dbReference type="InterPro" id="IPR003137">
    <property type="entry name" value="PA_domain"/>
</dbReference>
<evidence type="ECO:0000256" key="11">
    <source>
        <dbReference type="SAM" id="MobiDB-lite"/>
    </source>
</evidence>
<protein>
    <recommendedName>
        <fullName evidence="3">RING-type E3 ubiquitin transferase</fullName>
        <ecNumber evidence="3">2.3.2.27</ecNumber>
    </recommendedName>
</protein>
<feature type="region of interest" description="Disordered" evidence="11">
    <location>
        <begin position="297"/>
        <end position="331"/>
    </location>
</feature>
<evidence type="ECO:0000256" key="5">
    <source>
        <dbReference type="ARBA" id="ARBA00022723"/>
    </source>
</evidence>
<dbReference type="AlphaFoldDB" id="A0AAV9I4K5"/>
<comment type="catalytic activity">
    <reaction evidence="1">
        <text>S-ubiquitinyl-[E2 ubiquitin-conjugating enzyme]-L-cysteine + [acceptor protein]-L-lysine = [E2 ubiquitin-conjugating enzyme]-L-cysteine + N(6)-ubiquitinyl-[acceptor protein]-L-lysine.</text>
        <dbReference type="EC" id="2.3.2.27"/>
    </reaction>
</comment>
<dbReference type="PROSITE" id="PS50089">
    <property type="entry name" value="ZF_RING_2"/>
    <property type="match status" value="1"/>
</dbReference>
<gene>
    <name evidence="15" type="ORF">QBC42DRAFT_216276</name>
</gene>
<dbReference type="SUPFAM" id="SSF57850">
    <property type="entry name" value="RING/U-box"/>
    <property type="match status" value="1"/>
</dbReference>
<feature type="transmembrane region" description="Helical" evidence="12">
    <location>
        <begin position="466"/>
        <end position="486"/>
    </location>
</feature>
<evidence type="ECO:0000256" key="4">
    <source>
        <dbReference type="ARBA" id="ARBA00022692"/>
    </source>
</evidence>
<evidence type="ECO:0000256" key="8">
    <source>
        <dbReference type="ARBA" id="ARBA00022989"/>
    </source>
</evidence>
<keyword evidence="4 12" id="KW-0812">Transmembrane</keyword>
<feature type="compositionally biased region" description="Low complexity" evidence="11">
    <location>
        <begin position="526"/>
        <end position="544"/>
    </location>
</feature>
<evidence type="ECO:0000313" key="16">
    <source>
        <dbReference type="Proteomes" id="UP001321749"/>
    </source>
</evidence>
<dbReference type="InterPro" id="IPR011016">
    <property type="entry name" value="Znf_RING-CH"/>
</dbReference>
<evidence type="ECO:0000256" key="9">
    <source>
        <dbReference type="ARBA" id="ARBA00023136"/>
    </source>
</evidence>
<feature type="region of interest" description="Disordered" evidence="11">
    <location>
        <begin position="102"/>
        <end position="187"/>
    </location>
</feature>
<dbReference type="Gene3D" id="3.30.40.10">
    <property type="entry name" value="Zinc/RING finger domain, C3HC4 (zinc finger)"/>
    <property type="match status" value="1"/>
</dbReference>
<keyword evidence="5" id="KW-0479">Metal-binding</keyword>
<keyword evidence="13" id="KW-0732">Signal</keyword>
<dbReference type="PANTHER" id="PTHR47168">
    <property type="entry name" value="RING ZINC FINGER DOMAIN SUPERFAMILY PROTEIN-RELATED"/>
    <property type="match status" value="1"/>
</dbReference>
<evidence type="ECO:0000256" key="3">
    <source>
        <dbReference type="ARBA" id="ARBA00012483"/>
    </source>
</evidence>
<feature type="compositionally biased region" description="Basic and acidic residues" evidence="11">
    <location>
        <begin position="390"/>
        <end position="405"/>
    </location>
</feature>
<dbReference type="PANTHER" id="PTHR47168:SF1">
    <property type="entry name" value="OS02G0798600 PROTEIN"/>
    <property type="match status" value="1"/>
</dbReference>
<evidence type="ECO:0000256" key="12">
    <source>
        <dbReference type="SAM" id="Phobius"/>
    </source>
</evidence>
<dbReference type="Pfam" id="PF13639">
    <property type="entry name" value="zf-RING_2"/>
    <property type="match status" value="1"/>
</dbReference>
<dbReference type="EMBL" id="MU864930">
    <property type="protein sequence ID" value="KAK4466730.1"/>
    <property type="molecule type" value="Genomic_DNA"/>
</dbReference>
<evidence type="ECO:0000259" key="14">
    <source>
        <dbReference type="PROSITE" id="PS50089"/>
    </source>
</evidence>
<feature type="compositionally biased region" description="Basic and acidic residues" evidence="11">
    <location>
        <begin position="163"/>
        <end position="173"/>
    </location>
</feature>
<evidence type="ECO:0000256" key="10">
    <source>
        <dbReference type="PROSITE-ProRule" id="PRU00175"/>
    </source>
</evidence>
<evidence type="ECO:0000256" key="7">
    <source>
        <dbReference type="ARBA" id="ARBA00022833"/>
    </source>
</evidence>
<dbReference type="SMART" id="SM00744">
    <property type="entry name" value="RINGv"/>
    <property type="match status" value="1"/>
</dbReference>
<feature type="chain" id="PRO_5043698555" description="RING-type E3 ubiquitin transferase" evidence="13">
    <location>
        <begin position="24"/>
        <end position="687"/>
    </location>
</feature>
<comment type="caution">
    <text evidence="15">The sequence shown here is derived from an EMBL/GenBank/DDBJ whole genome shotgun (WGS) entry which is preliminary data.</text>
</comment>
<dbReference type="InterPro" id="IPR001841">
    <property type="entry name" value="Znf_RING"/>
</dbReference>
<dbReference type="EC" id="2.3.2.27" evidence="3"/>
<keyword evidence="6 10" id="KW-0863">Zinc-finger</keyword>
<dbReference type="CDD" id="cd16454">
    <property type="entry name" value="RING-H2_PA-TM-RING"/>
    <property type="match status" value="1"/>
</dbReference>
<comment type="subcellular location">
    <subcellularLocation>
        <location evidence="2">Membrane</location>
        <topology evidence="2">Single-pass membrane protein</topology>
    </subcellularLocation>
</comment>
<dbReference type="InterPro" id="IPR046450">
    <property type="entry name" value="PA_dom_sf"/>
</dbReference>
<feature type="signal peptide" evidence="13">
    <location>
        <begin position="1"/>
        <end position="23"/>
    </location>
</feature>
<evidence type="ECO:0000256" key="6">
    <source>
        <dbReference type="ARBA" id="ARBA00022771"/>
    </source>
</evidence>
<dbReference type="Proteomes" id="UP001321749">
    <property type="component" value="Unassembled WGS sequence"/>
</dbReference>
<evidence type="ECO:0000256" key="13">
    <source>
        <dbReference type="SAM" id="SignalP"/>
    </source>
</evidence>
<keyword evidence="9 12" id="KW-0472">Membrane</keyword>
<dbReference type="SUPFAM" id="SSF52025">
    <property type="entry name" value="PA domain"/>
    <property type="match status" value="1"/>
</dbReference>
<reference evidence="15" key="2">
    <citation type="submission" date="2023-06" db="EMBL/GenBank/DDBJ databases">
        <authorList>
            <consortium name="Lawrence Berkeley National Laboratory"/>
            <person name="Mondo S.J."/>
            <person name="Hensen N."/>
            <person name="Bonometti L."/>
            <person name="Westerberg I."/>
            <person name="Brannstrom I.O."/>
            <person name="Guillou S."/>
            <person name="Cros-Aarteil S."/>
            <person name="Calhoun S."/>
            <person name="Haridas S."/>
            <person name="Kuo A."/>
            <person name="Pangilinan J."/>
            <person name="Riley R."/>
            <person name="Labutti K."/>
            <person name="Andreopoulos B."/>
            <person name="Lipzen A."/>
            <person name="Chen C."/>
            <person name="Yanf M."/>
            <person name="Daum C."/>
            <person name="Ng V."/>
            <person name="Clum A."/>
            <person name="Steindorff A."/>
            <person name="Ohm R."/>
            <person name="Martin F."/>
            <person name="Silar P."/>
            <person name="Natvig D."/>
            <person name="Lalanne C."/>
            <person name="Gautier V."/>
            <person name="Ament-Velasquez S.L."/>
            <person name="Kruys A."/>
            <person name="Hutchinson M.I."/>
            <person name="Powell A.J."/>
            <person name="Barry K."/>
            <person name="Miller A.N."/>
            <person name="Grigoriev I.V."/>
            <person name="Debuchy R."/>
            <person name="Gladieux P."/>
            <person name="Thoren M.H."/>
            <person name="Johannesson H."/>
        </authorList>
    </citation>
    <scope>NUCLEOTIDE SEQUENCE</scope>
    <source>
        <strain evidence="15">PSN324</strain>
    </source>
</reference>
<proteinExistence type="predicted"/>
<feature type="compositionally biased region" description="Polar residues" evidence="11">
    <location>
        <begin position="564"/>
        <end position="575"/>
    </location>
</feature>
<dbReference type="Gene3D" id="3.50.30.30">
    <property type="match status" value="1"/>
</dbReference>
<evidence type="ECO:0000313" key="15">
    <source>
        <dbReference type="EMBL" id="KAK4466730.1"/>
    </source>
</evidence>
<dbReference type="GO" id="GO:0016020">
    <property type="term" value="C:membrane"/>
    <property type="evidence" value="ECO:0007669"/>
    <property type="project" value="UniProtKB-SubCell"/>
</dbReference>
<accession>A0AAV9I4K5</accession>
<dbReference type="SMART" id="SM00184">
    <property type="entry name" value="RING"/>
    <property type="match status" value="1"/>
</dbReference>
<keyword evidence="16" id="KW-1185">Reference proteome</keyword>
<dbReference type="InterPro" id="IPR013083">
    <property type="entry name" value="Znf_RING/FYVE/PHD"/>
</dbReference>
<evidence type="ECO:0000256" key="1">
    <source>
        <dbReference type="ARBA" id="ARBA00000900"/>
    </source>
</evidence>
<keyword evidence="8 12" id="KW-1133">Transmembrane helix</keyword>
<dbReference type="CDD" id="cd04813">
    <property type="entry name" value="PA_1"/>
    <property type="match status" value="1"/>
</dbReference>
<dbReference type="FunFam" id="3.30.40.10:FF:000364">
    <property type="entry name" value="Protease-associated PA domain protein"/>
    <property type="match status" value="1"/>
</dbReference>